<protein>
    <submittedName>
        <fullName evidence="3">Uncharacterized protein</fullName>
    </submittedName>
</protein>
<dbReference type="PANTHER" id="PTHR35307">
    <property type="entry name" value="PROTEIN, PUTATIVE-RELATED"/>
    <property type="match status" value="1"/>
</dbReference>
<organism evidence="3">
    <name type="scientific">Sesamum angustifolium</name>
    <dbReference type="NCBI Taxonomy" id="2727405"/>
    <lineage>
        <taxon>Eukaryota</taxon>
        <taxon>Viridiplantae</taxon>
        <taxon>Streptophyta</taxon>
        <taxon>Embryophyta</taxon>
        <taxon>Tracheophyta</taxon>
        <taxon>Spermatophyta</taxon>
        <taxon>Magnoliopsida</taxon>
        <taxon>eudicotyledons</taxon>
        <taxon>Gunneridae</taxon>
        <taxon>Pentapetalae</taxon>
        <taxon>asterids</taxon>
        <taxon>lamiids</taxon>
        <taxon>Lamiales</taxon>
        <taxon>Pedaliaceae</taxon>
        <taxon>Sesamum</taxon>
    </lineage>
</organism>
<evidence type="ECO:0000256" key="1">
    <source>
        <dbReference type="SAM" id="MobiDB-lite"/>
    </source>
</evidence>
<dbReference type="PANTHER" id="PTHR35307:SF3">
    <property type="entry name" value="DUF4220 DOMAIN-CONTAINING PROTEIN"/>
    <property type="match status" value="1"/>
</dbReference>
<sequence length="529" mass="59529">MAETGSPQFVMARSAISGTCGVMCLLLALGLGEAHVRLSLLYKEFGRTGSNYKWSIDWILVIQSTSVVLGSVAPLWRWFIAARFNICKTGQKSWSEKLKIEIYWTSRLVDWKEKPLSVQIRHHNCRKLLHDAKRLALNICIRVQILLVWVSKLVLLISSTCASAVFLCFHRIKKLNTYGTRALNDTRDLESGAEVELELSRYVLLLEGEAELPNKILTNICEEVDKLFQKGRSNRPKSLIDLLNMSGNFSGVREFDNNEVPSLHPQEPPNCWSLPVVTLTSIAISLPNIENHKVKRLLRGVSEGLSIVKLIEKTLDTNRELVSIRNAADVVWVGVELYKKWQDKDLQDTILSCRKTNNETLQNLSNIAEKTVRDFVNDTGDFVMQDPLNWPVKVVAANSMYRITQTILLAHKDDNQLTDGDLFEQLSVMISDILAACLTNLAQVITLKCHRNAIKDREESIRQAAVLLGESEEILEIFQQREIPNMDPGKAASIEEWRAYIEACTSASGNSTARPQSNGEHASDDESEG</sequence>
<feature type="transmembrane region" description="Helical" evidence="2">
    <location>
        <begin position="58"/>
        <end position="79"/>
    </location>
</feature>
<keyword evidence="2" id="KW-0472">Membrane</keyword>
<reference evidence="3" key="1">
    <citation type="submission" date="2020-06" db="EMBL/GenBank/DDBJ databases">
        <authorList>
            <person name="Li T."/>
            <person name="Hu X."/>
            <person name="Zhang T."/>
            <person name="Song X."/>
            <person name="Zhang H."/>
            <person name="Dai N."/>
            <person name="Sheng W."/>
            <person name="Hou X."/>
            <person name="Wei L."/>
        </authorList>
    </citation>
    <scope>NUCLEOTIDE SEQUENCE</scope>
    <source>
        <strain evidence="3">G01</strain>
        <tissue evidence="3">Leaf</tissue>
    </source>
</reference>
<reference evidence="3" key="2">
    <citation type="journal article" date="2024" name="Plant">
        <title>Genomic evolution and insights into agronomic trait innovations of Sesamum species.</title>
        <authorList>
            <person name="Miao H."/>
            <person name="Wang L."/>
            <person name="Qu L."/>
            <person name="Liu H."/>
            <person name="Sun Y."/>
            <person name="Le M."/>
            <person name="Wang Q."/>
            <person name="Wei S."/>
            <person name="Zheng Y."/>
            <person name="Lin W."/>
            <person name="Duan Y."/>
            <person name="Cao H."/>
            <person name="Xiong S."/>
            <person name="Wang X."/>
            <person name="Wei L."/>
            <person name="Li C."/>
            <person name="Ma Q."/>
            <person name="Ju M."/>
            <person name="Zhao R."/>
            <person name="Li G."/>
            <person name="Mu C."/>
            <person name="Tian Q."/>
            <person name="Mei H."/>
            <person name="Zhang T."/>
            <person name="Gao T."/>
            <person name="Zhang H."/>
        </authorList>
    </citation>
    <scope>NUCLEOTIDE SEQUENCE</scope>
    <source>
        <strain evidence="3">G01</strain>
    </source>
</reference>
<feature type="region of interest" description="Disordered" evidence="1">
    <location>
        <begin position="506"/>
        <end position="529"/>
    </location>
</feature>
<dbReference type="AlphaFoldDB" id="A0AAW2LIR2"/>
<gene>
    <name evidence="3" type="ORF">Sangu_2003900</name>
</gene>
<proteinExistence type="predicted"/>
<comment type="caution">
    <text evidence="3">The sequence shown here is derived from an EMBL/GenBank/DDBJ whole genome shotgun (WGS) entry which is preliminary data.</text>
</comment>
<name>A0AAW2LIR2_9LAMI</name>
<evidence type="ECO:0000256" key="2">
    <source>
        <dbReference type="SAM" id="Phobius"/>
    </source>
</evidence>
<feature type="transmembrane region" description="Helical" evidence="2">
    <location>
        <begin position="143"/>
        <end position="167"/>
    </location>
</feature>
<keyword evidence="2" id="KW-1133">Transmembrane helix</keyword>
<dbReference type="EMBL" id="JACGWK010000013">
    <property type="protein sequence ID" value="KAL0318477.1"/>
    <property type="molecule type" value="Genomic_DNA"/>
</dbReference>
<feature type="compositionally biased region" description="Polar residues" evidence="1">
    <location>
        <begin position="506"/>
        <end position="520"/>
    </location>
</feature>
<evidence type="ECO:0000313" key="3">
    <source>
        <dbReference type="EMBL" id="KAL0318477.1"/>
    </source>
</evidence>
<keyword evidence="2" id="KW-0812">Transmembrane</keyword>
<accession>A0AAW2LIR2</accession>